<dbReference type="EMBL" id="CAJOBC010000018">
    <property type="protein sequence ID" value="CAF3519432.1"/>
    <property type="molecule type" value="Genomic_DNA"/>
</dbReference>
<evidence type="ECO:0000313" key="3">
    <source>
        <dbReference type="EMBL" id="CAF3519432.1"/>
    </source>
</evidence>
<dbReference type="InterPro" id="IPR011989">
    <property type="entry name" value="ARM-like"/>
</dbReference>
<dbReference type="Gene3D" id="1.25.10.10">
    <property type="entry name" value="Leucine-rich Repeat Variant"/>
    <property type="match status" value="1"/>
</dbReference>
<feature type="region of interest" description="Disordered" evidence="1">
    <location>
        <begin position="1108"/>
        <end position="1194"/>
    </location>
</feature>
<dbReference type="SUPFAM" id="SSF48371">
    <property type="entry name" value="ARM repeat"/>
    <property type="match status" value="1"/>
</dbReference>
<accession>A0A813NQK4</accession>
<dbReference type="InterPro" id="IPR016024">
    <property type="entry name" value="ARM-type_fold"/>
</dbReference>
<sequence>MPEPIKDIEDFFNKTTTKLLKTQGKNFIKIYNELIHVTKKRASKLNGSIINLLQLACSWIEDSTCTPIWQPLIDISAEILNCYGSFDSDDAQIFDLLFQPLLEDNSEGRSDLFMFIERILTKIQAGFSFLISDYFKKMFTDALSSNAKSKLQESYNLLQIVHIHIPDSIHTVLHIHHLYLKSENIKQREIGIKFLIDVLSGVYTVKFKQDELPILDDFCARFGDNELSCQQLMVANLSTFLLRSSDITSKLIKPILDCFQSVDTSLSISKAIVEQISIAIKDCYHAAPNELLYLLLSACSHKAPHVAIECIHTCSYLYRIYYVKDTYSSPTRLRLETVPRFILAAAIEHKDIGVRVEAQCCFFQNIIFERYRPLERTRQFFLFAQTDLGRDGIKNYGKLLTSQSELRDLVDKALSKYYSSDNSELFIADESLTELNDDAKRLLQQISDLCFSKKDNGVRKIHNYFSTLDSSFKEELQTLRTDSTLDTSSLSLQKTIIDSADMSKSSLSAQSMLVYERLCPRLQIVFSHDFLEQFPDAAQTYFTEETARNDTDDEEKDMSDSEKANVEQTINNYERRAIRQIGKLAKVICPVIEAAMDVEILEKFVGVIDEQKPVLNTFIYALLADFGGLLNPGALKSDLIDHLFGVIYNDIVNGASTTISKWAIRAFVQIIGSNQNHLEQSYIDLFEKTKSYWILTDEDVAAPSRWLLLSHVVKHAPQTDTMFKIIRHLFKMIRQIAKTNGHTKKELMKNFDIIPKNIQLRVNHLKFLSRSCYPLSAQRIQHEKDVIDEDETVDDQEYENPIRHIIDFLLDLINDVFFLSDDEIGRHYVQLHASFELLRMIEINEIYHLLKPSDYVKLYTIVTHENSNVRHQFLDRLLSKIVQWKLSVIFLGYTIAVPNDSEDKVTQKILKQIIERLYILSSNENTNAVRMKILPEKSISLMIYLHAHNKSLIAEVDKEILDSITTSAKFSLKCLIQCRERPKYLHGTIPNLLLSIKHSRAKEYPDDEDLNKRIYLVTDIFQTVFSELSPLESFEFSSKNNNNPGDPLFFTQPNFSWNNTDSYLPNFYGQKRSRKKTKEDVLDKLLGNDTTTEKIDETTDSTIANIEEVDDKNLREQTTKSDQDDDEEEKENESETENEQKSTIMTRSGRKRKTPGARQKARRFIKLMCTRVKEGNTHPLGTNQKDTASINVRE</sequence>
<name>A0A813NQK4_9BILA</name>
<dbReference type="AlphaFoldDB" id="A0A813NQK4"/>
<comment type="caution">
    <text evidence="2">The sequence shown here is derived from an EMBL/GenBank/DDBJ whole genome shotgun (WGS) entry which is preliminary data.</text>
</comment>
<evidence type="ECO:0000256" key="1">
    <source>
        <dbReference type="SAM" id="MobiDB-lite"/>
    </source>
</evidence>
<proteinExistence type="predicted"/>
<organism evidence="2 4">
    <name type="scientific">Didymodactylos carnosus</name>
    <dbReference type="NCBI Taxonomy" id="1234261"/>
    <lineage>
        <taxon>Eukaryota</taxon>
        <taxon>Metazoa</taxon>
        <taxon>Spiralia</taxon>
        <taxon>Gnathifera</taxon>
        <taxon>Rotifera</taxon>
        <taxon>Eurotatoria</taxon>
        <taxon>Bdelloidea</taxon>
        <taxon>Philodinida</taxon>
        <taxon>Philodinidae</taxon>
        <taxon>Didymodactylos</taxon>
    </lineage>
</organism>
<dbReference type="Pfam" id="PF20168">
    <property type="entry name" value="PDS5"/>
    <property type="match status" value="1"/>
</dbReference>
<reference evidence="2" key="1">
    <citation type="submission" date="2021-02" db="EMBL/GenBank/DDBJ databases">
        <authorList>
            <person name="Nowell W R."/>
        </authorList>
    </citation>
    <scope>NUCLEOTIDE SEQUENCE</scope>
</reference>
<gene>
    <name evidence="2" type="ORF">GPM918_LOCUS273</name>
    <name evidence="3" type="ORF">SRO942_LOCUS274</name>
</gene>
<protein>
    <submittedName>
        <fullName evidence="2">Uncharacterized protein</fullName>
    </submittedName>
</protein>
<feature type="compositionally biased region" description="Basic residues" evidence="1">
    <location>
        <begin position="1148"/>
        <end position="1165"/>
    </location>
</feature>
<feature type="compositionally biased region" description="Polar residues" evidence="1">
    <location>
        <begin position="1179"/>
        <end position="1194"/>
    </location>
</feature>
<dbReference type="Proteomes" id="UP000663829">
    <property type="component" value="Unassembled WGS sequence"/>
</dbReference>
<dbReference type="OrthoDB" id="10012635at2759"/>
<evidence type="ECO:0000313" key="2">
    <source>
        <dbReference type="EMBL" id="CAF0741137.1"/>
    </source>
</evidence>
<dbReference type="Proteomes" id="UP000681722">
    <property type="component" value="Unassembled WGS sequence"/>
</dbReference>
<feature type="compositionally biased region" description="Basic and acidic residues" evidence="1">
    <location>
        <begin position="1111"/>
        <end position="1122"/>
    </location>
</feature>
<feature type="region of interest" description="Disordered" evidence="1">
    <location>
        <begin position="544"/>
        <end position="565"/>
    </location>
</feature>
<keyword evidence="4" id="KW-1185">Reference proteome</keyword>
<feature type="compositionally biased region" description="Acidic residues" evidence="1">
    <location>
        <begin position="1123"/>
        <end position="1137"/>
    </location>
</feature>
<dbReference type="EMBL" id="CAJNOQ010000018">
    <property type="protein sequence ID" value="CAF0741137.1"/>
    <property type="molecule type" value="Genomic_DNA"/>
</dbReference>
<evidence type="ECO:0000313" key="4">
    <source>
        <dbReference type="Proteomes" id="UP000663829"/>
    </source>
</evidence>